<accession>A0A0M0HZW4</accession>
<protein>
    <recommendedName>
        <fullName evidence="2">DUF302 domain-containing protein</fullName>
    </recommendedName>
</protein>
<keyword evidence="1" id="KW-0732">Signal</keyword>
<dbReference type="PATRIC" id="fig|171383.3.peg.2468"/>
<proteinExistence type="predicted"/>
<dbReference type="RefSeq" id="WP_053409354.1">
    <property type="nucleotide sequence ID" value="NZ_LHPI01000009.1"/>
</dbReference>
<gene>
    <name evidence="3" type="ORF">AKJ31_12075</name>
</gene>
<dbReference type="PANTHER" id="PTHR38342:SF2">
    <property type="entry name" value="INNER MEMBRANE OR EXPORTED"/>
    <property type="match status" value="1"/>
</dbReference>
<feature type="signal peptide" evidence="1">
    <location>
        <begin position="1"/>
        <end position="20"/>
    </location>
</feature>
<dbReference type="InterPro" id="IPR005180">
    <property type="entry name" value="DUF302"/>
</dbReference>
<dbReference type="SUPFAM" id="SSF103247">
    <property type="entry name" value="TT1751-like"/>
    <property type="match status" value="1"/>
</dbReference>
<evidence type="ECO:0000259" key="2">
    <source>
        <dbReference type="Pfam" id="PF03625"/>
    </source>
</evidence>
<keyword evidence="4" id="KW-1185">Reference proteome</keyword>
<evidence type="ECO:0000313" key="3">
    <source>
        <dbReference type="EMBL" id="KOO07615.1"/>
    </source>
</evidence>
<dbReference type="OrthoDB" id="9799367at2"/>
<dbReference type="InterPro" id="IPR035923">
    <property type="entry name" value="TT1751-like_sf"/>
</dbReference>
<reference evidence="4" key="1">
    <citation type="submission" date="2015-08" db="EMBL/GenBank/DDBJ databases">
        <title>Vibrio galatheae sp. nov., a novel member of the Vibrionaceae family isolated from the Solomon Islands.</title>
        <authorList>
            <person name="Giubergia S."/>
            <person name="Machado H."/>
            <person name="Mateiu R.V."/>
            <person name="Gram L."/>
        </authorList>
    </citation>
    <scope>NUCLEOTIDE SEQUENCE [LARGE SCALE GENOMIC DNA]</scope>
    <source>
        <strain evidence="4">DSM 19134</strain>
    </source>
</reference>
<dbReference type="CDD" id="cd14797">
    <property type="entry name" value="DUF302"/>
    <property type="match status" value="1"/>
</dbReference>
<name>A0A0M0HZW4_9VIBR</name>
<dbReference type="Gene3D" id="3.30.310.70">
    <property type="entry name" value="TT1751-like domain"/>
    <property type="match status" value="1"/>
</dbReference>
<dbReference type="Pfam" id="PF03625">
    <property type="entry name" value="DUF302"/>
    <property type="match status" value="1"/>
</dbReference>
<dbReference type="Proteomes" id="UP000037530">
    <property type="component" value="Unassembled WGS sequence"/>
</dbReference>
<feature type="domain" description="DUF302" evidence="2">
    <location>
        <begin position="55"/>
        <end position="117"/>
    </location>
</feature>
<evidence type="ECO:0000313" key="4">
    <source>
        <dbReference type="Proteomes" id="UP000037530"/>
    </source>
</evidence>
<dbReference type="STRING" id="171383.AKJ31_12075"/>
<feature type="chain" id="PRO_5005600426" description="DUF302 domain-containing protein" evidence="1">
    <location>
        <begin position="21"/>
        <end position="149"/>
    </location>
</feature>
<sequence length="149" mass="16243">MVRTITLGCLVAVTSFNALAEQGVTKVTSTHAVKETADKFVAIAQEKGLNVFARINHQENAAKVDMTLRPTEVIIFGNPKVGTPLMLCAQEVAIDLPQKVLVYEDVEGKTWLAYNDPMYLKQRHNMQGCDEVLNKVSGVLGNLTNAAAK</sequence>
<dbReference type="PANTHER" id="PTHR38342">
    <property type="entry name" value="SLR5037 PROTEIN"/>
    <property type="match status" value="1"/>
</dbReference>
<organism evidence="3 4">
    <name type="scientific">Vibrio hepatarius</name>
    <dbReference type="NCBI Taxonomy" id="171383"/>
    <lineage>
        <taxon>Bacteria</taxon>
        <taxon>Pseudomonadati</taxon>
        <taxon>Pseudomonadota</taxon>
        <taxon>Gammaproteobacteria</taxon>
        <taxon>Vibrionales</taxon>
        <taxon>Vibrionaceae</taxon>
        <taxon>Vibrio</taxon>
        <taxon>Vibrio oreintalis group</taxon>
    </lineage>
</organism>
<dbReference type="AlphaFoldDB" id="A0A0M0HZW4"/>
<evidence type="ECO:0000256" key="1">
    <source>
        <dbReference type="SAM" id="SignalP"/>
    </source>
</evidence>
<dbReference type="EMBL" id="LHPI01000009">
    <property type="protein sequence ID" value="KOO07615.1"/>
    <property type="molecule type" value="Genomic_DNA"/>
</dbReference>
<comment type="caution">
    <text evidence="3">The sequence shown here is derived from an EMBL/GenBank/DDBJ whole genome shotgun (WGS) entry which is preliminary data.</text>
</comment>